<dbReference type="AlphaFoldDB" id="A0A553PC45"/>
<evidence type="ECO:0000256" key="2">
    <source>
        <dbReference type="ARBA" id="ARBA00022771"/>
    </source>
</evidence>
<dbReference type="GO" id="GO:0008270">
    <property type="term" value="F:zinc ion binding"/>
    <property type="evidence" value="ECO:0007669"/>
    <property type="project" value="UniProtKB-KW"/>
</dbReference>
<keyword evidence="2 4" id="KW-0863">Zinc-finger</keyword>
<dbReference type="Pfam" id="PF11464">
    <property type="entry name" value="Rbsn"/>
    <property type="match status" value="1"/>
</dbReference>
<feature type="coiled-coil region" evidence="5">
    <location>
        <begin position="522"/>
        <end position="556"/>
    </location>
</feature>
<dbReference type="InterPro" id="IPR036531">
    <property type="entry name" value="Rbsn_Rab-bd_sf"/>
</dbReference>
<evidence type="ECO:0008006" key="11">
    <source>
        <dbReference type="Google" id="ProtNLM"/>
    </source>
</evidence>
<evidence type="ECO:0000256" key="4">
    <source>
        <dbReference type="PROSITE-ProRule" id="PRU00042"/>
    </source>
</evidence>
<evidence type="ECO:0000259" key="8">
    <source>
        <dbReference type="PROSITE" id="PS50178"/>
    </source>
</evidence>
<dbReference type="InterPro" id="IPR021565">
    <property type="entry name" value="Rbsn_Rab-bd"/>
</dbReference>
<comment type="caution">
    <text evidence="9">The sequence shown here is derived from an EMBL/GenBank/DDBJ whole genome shotgun (WGS) entry which is preliminary data.</text>
</comment>
<accession>A0A553PC45</accession>
<protein>
    <recommendedName>
        <fullName evidence="11">FYVE-type domain-containing protein</fullName>
    </recommendedName>
</protein>
<evidence type="ECO:0000313" key="10">
    <source>
        <dbReference type="Proteomes" id="UP000318571"/>
    </source>
</evidence>
<feature type="domain" description="C2H2-type" evidence="7">
    <location>
        <begin position="8"/>
        <end position="36"/>
    </location>
</feature>
<dbReference type="PROSITE" id="PS50157">
    <property type="entry name" value="ZINC_FINGER_C2H2_2"/>
    <property type="match status" value="1"/>
</dbReference>
<organism evidence="9 10">
    <name type="scientific">Tigriopus californicus</name>
    <name type="common">Marine copepod</name>
    <dbReference type="NCBI Taxonomy" id="6832"/>
    <lineage>
        <taxon>Eukaryota</taxon>
        <taxon>Metazoa</taxon>
        <taxon>Ecdysozoa</taxon>
        <taxon>Arthropoda</taxon>
        <taxon>Crustacea</taxon>
        <taxon>Multicrustacea</taxon>
        <taxon>Hexanauplia</taxon>
        <taxon>Copepoda</taxon>
        <taxon>Harpacticoida</taxon>
        <taxon>Harpacticidae</taxon>
        <taxon>Tigriopus</taxon>
    </lineage>
</organism>
<feature type="compositionally biased region" description="Polar residues" evidence="6">
    <location>
        <begin position="568"/>
        <end position="578"/>
    </location>
</feature>
<dbReference type="PANTHER" id="PTHR13510">
    <property type="entry name" value="FYVE-FINGER-CONTAINING RAB5 EFFECTOR PROTEIN RABENOSYN-5-RELATED"/>
    <property type="match status" value="1"/>
</dbReference>
<feature type="region of interest" description="Disordered" evidence="6">
    <location>
        <begin position="568"/>
        <end position="600"/>
    </location>
</feature>
<dbReference type="PANTHER" id="PTHR13510:SF44">
    <property type="entry name" value="RABENOSYN-5"/>
    <property type="match status" value="1"/>
</dbReference>
<keyword evidence="1" id="KW-0479">Metal-binding</keyword>
<evidence type="ECO:0000256" key="5">
    <source>
        <dbReference type="SAM" id="Coils"/>
    </source>
</evidence>
<dbReference type="Gene3D" id="4.10.860.20">
    <property type="entry name" value="Rabenosyn, Rab binding domain"/>
    <property type="match status" value="1"/>
</dbReference>
<dbReference type="InterPro" id="IPR013087">
    <property type="entry name" value="Znf_C2H2_type"/>
</dbReference>
<dbReference type="SUPFAM" id="SSF57903">
    <property type="entry name" value="FYVE/PHD zinc finger"/>
    <property type="match status" value="1"/>
</dbReference>
<sequence>MADVKEGFLCPICMEDLGDVIQLQVHFEEKHSKEDPVFIQGLKDLFGKAKRRVLNSEAFKTNLPDLQAEQKTWDSLIEVQSLDSNIHPASGLHSSHWEDPDLKKLKTSHTSVFLEERRKRQGRNKRTNQVLIRLEKLVRNYPHDPAKRRVHEQKIVPWIDEDNVKLCPNCAKRFNFARRKHHCRLCGGVICNDCSTPTSLDLAKKVTQPIADEDDQATRNIVEDPMDSEPNGNSSFMAKLGNLTPNKRSGSQESINSIMSNVLDLKVKDDQLRTCLLCAEILSNEAQRLDAITQDTLLVRLYEQLKNHMREGSEISLEYCRMAHSLNSGEEDYQLDEAKYLRVKVLKIAENIDILSRKISKLGDTQNEETTTHRASPLELKLQQRIRAMAVDFIKDTLISKIPVLVSEEEYDKIKRERKQTASKKIAQEREAAKTAKAKFEQNEALKRTKSMLTAPLIRDEVMNLVRNSSTAPRTKPNPKRPVEYGPGFVLTSSPSQNLSASEDPMVQQIQNLKHFIQEAKKLRKLDEVRSLEESLRDIQAEYQRIQAERAELEANFTDFKGIFHKTSPSKAFTSESVQPEERDEEPSDPYDASGKNPFF</sequence>
<dbReference type="PROSITE" id="PS00028">
    <property type="entry name" value="ZINC_FINGER_C2H2_1"/>
    <property type="match status" value="1"/>
</dbReference>
<dbReference type="InterPro" id="IPR000306">
    <property type="entry name" value="Znf_FYVE"/>
</dbReference>
<dbReference type="PROSITE" id="PS50178">
    <property type="entry name" value="ZF_FYVE"/>
    <property type="match status" value="1"/>
</dbReference>
<dbReference type="EMBL" id="VCGU01000005">
    <property type="protein sequence ID" value="TRY75257.1"/>
    <property type="molecule type" value="Genomic_DNA"/>
</dbReference>
<dbReference type="InterPro" id="IPR011011">
    <property type="entry name" value="Znf_FYVE_PHD"/>
</dbReference>
<dbReference type="InterPro" id="IPR013083">
    <property type="entry name" value="Znf_RING/FYVE/PHD"/>
</dbReference>
<proteinExistence type="predicted"/>
<dbReference type="SUPFAM" id="SSF140125">
    <property type="entry name" value="Rabenosyn-5 Rab-binding domain-like"/>
    <property type="match status" value="1"/>
</dbReference>
<reference evidence="9 10" key="1">
    <citation type="journal article" date="2018" name="Nat. Ecol. Evol.">
        <title>Genomic signatures of mitonuclear coevolution across populations of Tigriopus californicus.</title>
        <authorList>
            <person name="Barreto F.S."/>
            <person name="Watson E.T."/>
            <person name="Lima T.G."/>
            <person name="Willett C.S."/>
            <person name="Edmands S."/>
            <person name="Li W."/>
            <person name="Burton R.S."/>
        </authorList>
    </citation>
    <scope>NUCLEOTIDE SEQUENCE [LARGE SCALE GENOMIC DNA]</scope>
    <source>
        <strain evidence="9 10">San Diego</strain>
    </source>
</reference>
<feature type="domain" description="FYVE-type" evidence="8">
    <location>
        <begin position="161"/>
        <end position="195"/>
    </location>
</feature>
<evidence type="ECO:0000256" key="3">
    <source>
        <dbReference type="ARBA" id="ARBA00022833"/>
    </source>
</evidence>
<dbReference type="SMART" id="SM00064">
    <property type="entry name" value="FYVE"/>
    <property type="match status" value="1"/>
</dbReference>
<keyword evidence="3" id="KW-0862">Zinc</keyword>
<dbReference type="InterPro" id="IPR017455">
    <property type="entry name" value="Znf_FYVE-rel"/>
</dbReference>
<evidence type="ECO:0000259" key="7">
    <source>
        <dbReference type="PROSITE" id="PS50157"/>
    </source>
</evidence>
<keyword evidence="10" id="KW-1185">Reference proteome</keyword>
<evidence type="ECO:0000256" key="6">
    <source>
        <dbReference type="SAM" id="MobiDB-lite"/>
    </source>
</evidence>
<name>A0A553PC45_TIGCA</name>
<dbReference type="STRING" id="6832.A0A553PC45"/>
<evidence type="ECO:0000256" key="1">
    <source>
        <dbReference type="ARBA" id="ARBA00022723"/>
    </source>
</evidence>
<dbReference type="Proteomes" id="UP000318571">
    <property type="component" value="Chromosome 2"/>
</dbReference>
<dbReference type="Pfam" id="PF01363">
    <property type="entry name" value="FYVE"/>
    <property type="match status" value="1"/>
</dbReference>
<keyword evidence="5" id="KW-0175">Coiled coil</keyword>
<dbReference type="OrthoDB" id="166134at2759"/>
<dbReference type="OMA" id="LAIFCEP"/>
<dbReference type="Gene3D" id="3.30.40.10">
    <property type="entry name" value="Zinc/RING finger domain, C3HC4 (zinc finger)"/>
    <property type="match status" value="1"/>
</dbReference>
<gene>
    <name evidence="9" type="ORF">TCAL_10088</name>
</gene>
<evidence type="ECO:0000313" key="9">
    <source>
        <dbReference type="EMBL" id="TRY75257.1"/>
    </source>
</evidence>
<dbReference type="InterPro" id="IPR052727">
    <property type="entry name" value="Rab4/Rab5_effector"/>
</dbReference>